<gene>
    <name evidence="1" type="ORF">O1611_g7038</name>
</gene>
<protein>
    <submittedName>
        <fullName evidence="1">Uncharacterized protein</fullName>
    </submittedName>
</protein>
<dbReference type="Proteomes" id="UP001153332">
    <property type="component" value="Unassembled WGS sequence"/>
</dbReference>
<evidence type="ECO:0000313" key="2">
    <source>
        <dbReference type="Proteomes" id="UP001153332"/>
    </source>
</evidence>
<comment type="caution">
    <text evidence="1">The sequence shown here is derived from an EMBL/GenBank/DDBJ whole genome shotgun (WGS) entry which is preliminary data.</text>
</comment>
<keyword evidence="2" id="KW-1185">Reference proteome</keyword>
<name>A0ACC2JGW0_9PEZI</name>
<reference evidence="1" key="1">
    <citation type="submission" date="2022-12" db="EMBL/GenBank/DDBJ databases">
        <title>Genome Sequence of Lasiodiplodia mahajangana.</title>
        <authorList>
            <person name="Buettner E."/>
        </authorList>
    </citation>
    <scope>NUCLEOTIDE SEQUENCE</scope>
    <source>
        <strain evidence="1">VT137</strain>
    </source>
</reference>
<accession>A0ACC2JGW0</accession>
<proteinExistence type="predicted"/>
<sequence length="175" mass="18322">MAMKRAIILAFASVTFIQAHEMVGDRECSSILTSTSPTSENSIMMAIANPTIGITKPPLMATHAPSHRPTISGARTKNSSSIPAQNFYSKIMSSTSDSLMTASWPIATHTPHIPSMAEKHSMTTMGIGSTGTGGMSMPNASVIASQPFLGNGVVSGVSVSVCPTHEPPYIMRLTG</sequence>
<organism evidence="1 2">
    <name type="scientific">Lasiodiplodia mahajangana</name>
    <dbReference type="NCBI Taxonomy" id="1108764"/>
    <lineage>
        <taxon>Eukaryota</taxon>
        <taxon>Fungi</taxon>
        <taxon>Dikarya</taxon>
        <taxon>Ascomycota</taxon>
        <taxon>Pezizomycotina</taxon>
        <taxon>Dothideomycetes</taxon>
        <taxon>Dothideomycetes incertae sedis</taxon>
        <taxon>Botryosphaeriales</taxon>
        <taxon>Botryosphaeriaceae</taxon>
        <taxon>Lasiodiplodia</taxon>
    </lineage>
</organism>
<dbReference type="EMBL" id="JAPUUL010001787">
    <property type="protein sequence ID" value="KAJ8126599.1"/>
    <property type="molecule type" value="Genomic_DNA"/>
</dbReference>
<evidence type="ECO:0000313" key="1">
    <source>
        <dbReference type="EMBL" id="KAJ8126599.1"/>
    </source>
</evidence>